<dbReference type="RefSeq" id="WP_133593917.1">
    <property type="nucleotide sequence ID" value="NZ_CP037953.1"/>
</dbReference>
<reference evidence="8 9" key="1">
    <citation type="submission" date="2019-03" db="EMBL/GenBank/DDBJ databases">
        <title>Genomic Encyclopedia of Type Strains, Phase IV (KMG-IV): sequencing the most valuable type-strain genomes for metagenomic binning, comparative biology and taxonomic classification.</title>
        <authorList>
            <person name="Goeker M."/>
        </authorList>
    </citation>
    <scope>NUCLEOTIDE SEQUENCE [LARGE SCALE GENOMIC DNA]</scope>
    <source>
        <strain evidence="8 9">DSM 103792</strain>
    </source>
</reference>
<dbReference type="AlphaFoldDB" id="A0A4R6U9Z2"/>
<keyword evidence="4 5" id="KW-0413">Isomerase</keyword>
<dbReference type="GO" id="GO:0003755">
    <property type="term" value="F:peptidyl-prolyl cis-trans isomerase activity"/>
    <property type="evidence" value="ECO:0007669"/>
    <property type="project" value="UniProtKB-UniRule"/>
</dbReference>
<feature type="domain" description="PPIase FKBP-type" evidence="7">
    <location>
        <begin position="20"/>
        <end position="108"/>
    </location>
</feature>
<proteinExistence type="inferred from homology"/>
<evidence type="ECO:0000256" key="2">
    <source>
        <dbReference type="ARBA" id="ARBA00006577"/>
    </source>
</evidence>
<comment type="similarity">
    <text evidence="2 6">Belongs to the FKBP-type PPIase family.</text>
</comment>
<dbReference type="FunFam" id="3.10.50.40:FF:000006">
    <property type="entry name" value="Peptidyl-prolyl cis-trans isomerase"/>
    <property type="match status" value="1"/>
</dbReference>
<evidence type="ECO:0000256" key="4">
    <source>
        <dbReference type="ARBA" id="ARBA00023235"/>
    </source>
</evidence>
<evidence type="ECO:0000259" key="7">
    <source>
        <dbReference type="PROSITE" id="PS50059"/>
    </source>
</evidence>
<dbReference type="Proteomes" id="UP000295375">
    <property type="component" value="Unassembled WGS sequence"/>
</dbReference>
<dbReference type="SUPFAM" id="SSF54534">
    <property type="entry name" value="FKBP-like"/>
    <property type="match status" value="1"/>
</dbReference>
<accession>A0A4R6U9Z2</accession>
<keyword evidence="3 5" id="KW-0697">Rotamase</keyword>
<sequence length="112" mass="12348">MSTLEITDLVVGDGNVATEGTLVTAHYTGWFEDGTPFDSSHFRGRPIQCVLGSGRVIQGWDKGMLGMKTGGKRKLFVPAHMAYGERGIGHRIRPNTNLMFEIELLDVVKREA</sequence>
<dbReference type="EC" id="5.2.1.8" evidence="6"/>
<dbReference type="EMBL" id="SNYM01000037">
    <property type="protein sequence ID" value="TDQ41833.1"/>
    <property type="molecule type" value="Genomic_DNA"/>
</dbReference>
<dbReference type="OrthoDB" id="9814548at2"/>
<dbReference type="Gene3D" id="3.10.50.40">
    <property type="match status" value="1"/>
</dbReference>
<dbReference type="InterPro" id="IPR001179">
    <property type="entry name" value="PPIase_FKBP_dom"/>
</dbReference>
<dbReference type="PROSITE" id="PS50059">
    <property type="entry name" value="FKBP_PPIASE"/>
    <property type="match status" value="1"/>
</dbReference>
<evidence type="ECO:0000256" key="3">
    <source>
        <dbReference type="ARBA" id="ARBA00023110"/>
    </source>
</evidence>
<dbReference type="Pfam" id="PF00254">
    <property type="entry name" value="FKBP_C"/>
    <property type="match status" value="1"/>
</dbReference>
<evidence type="ECO:0000256" key="5">
    <source>
        <dbReference type="PROSITE-ProRule" id="PRU00277"/>
    </source>
</evidence>
<name>A0A4R6U9Z2_9GAMM</name>
<comment type="catalytic activity">
    <reaction evidence="1 5 6">
        <text>[protein]-peptidylproline (omega=180) = [protein]-peptidylproline (omega=0)</text>
        <dbReference type="Rhea" id="RHEA:16237"/>
        <dbReference type="Rhea" id="RHEA-COMP:10747"/>
        <dbReference type="Rhea" id="RHEA-COMP:10748"/>
        <dbReference type="ChEBI" id="CHEBI:83833"/>
        <dbReference type="ChEBI" id="CHEBI:83834"/>
        <dbReference type="EC" id="5.2.1.8"/>
    </reaction>
</comment>
<comment type="caution">
    <text evidence="8">The sequence shown here is derived from an EMBL/GenBank/DDBJ whole genome shotgun (WGS) entry which is preliminary data.</text>
</comment>
<dbReference type="PANTHER" id="PTHR43811">
    <property type="entry name" value="FKBP-TYPE PEPTIDYL-PROLYL CIS-TRANS ISOMERASE FKPA"/>
    <property type="match status" value="1"/>
</dbReference>
<dbReference type="PANTHER" id="PTHR43811:SF19">
    <property type="entry name" value="39 KDA FK506-BINDING NUCLEAR PROTEIN"/>
    <property type="match status" value="1"/>
</dbReference>
<gene>
    <name evidence="8" type="ORF">EV696_1376</name>
</gene>
<keyword evidence="9" id="KW-1185">Reference proteome</keyword>
<evidence type="ECO:0000256" key="1">
    <source>
        <dbReference type="ARBA" id="ARBA00000971"/>
    </source>
</evidence>
<evidence type="ECO:0000256" key="6">
    <source>
        <dbReference type="RuleBase" id="RU003915"/>
    </source>
</evidence>
<protein>
    <recommendedName>
        <fullName evidence="6">Peptidyl-prolyl cis-trans isomerase</fullName>
        <ecNumber evidence="6">5.2.1.8</ecNumber>
    </recommendedName>
</protein>
<organism evidence="8 9">
    <name type="scientific">Permianibacter aggregans</name>
    <dbReference type="NCBI Taxonomy" id="1510150"/>
    <lineage>
        <taxon>Bacteria</taxon>
        <taxon>Pseudomonadati</taxon>
        <taxon>Pseudomonadota</taxon>
        <taxon>Gammaproteobacteria</taxon>
        <taxon>Pseudomonadales</taxon>
        <taxon>Pseudomonadaceae</taxon>
        <taxon>Permianibacter</taxon>
    </lineage>
</organism>
<evidence type="ECO:0000313" key="9">
    <source>
        <dbReference type="Proteomes" id="UP000295375"/>
    </source>
</evidence>
<dbReference type="InterPro" id="IPR046357">
    <property type="entry name" value="PPIase_dom_sf"/>
</dbReference>
<evidence type="ECO:0000313" key="8">
    <source>
        <dbReference type="EMBL" id="TDQ41833.1"/>
    </source>
</evidence>